<evidence type="ECO:0000313" key="3">
    <source>
        <dbReference type="EMBL" id="NVD45102.1"/>
    </source>
</evidence>
<dbReference type="AlphaFoldDB" id="A0A850H4I8"/>
<keyword evidence="4" id="KW-1185">Reference proteome</keyword>
<reference evidence="3 4" key="1">
    <citation type="submission" date="2020-06" db="EMBL/GenBank/DDBJ databases">
        <title>Altererythrobacter sp. HHU K3-1.</title>
        <authorList>
            <person name="Zhang D."/>
            <person name="Xue H."/>
        </authorList>
    </citation>
    <scope>NUCLEOTIDE SEQUENCE [LARGE SCALE GENOMIC DNA]</scope>
    <source>
        <strain evidence="3 4">HHU K3-1</strain>
    </source>
</reference>
<dbReference type="PROSITE" id="PS50994">
    <property type="entry name" value="INTEGRASE"/>
    <property type="match status" value="1"/>
</dbReference>
<dbReference type="Gene3D" id="3.30.420.10">
    <property type="entry name" value="Ribonuclease H-like superfamily/Ribonuclease H"/>
    <property type="match status" value="1"/>
</dbReference>
<dbReference type="InterPro" id="IPR012337">
    <property type="entry name" value="RNaseH-like_sf"/>
</dbReference>
<evidence type="ECO:0000313" key="4">
    <source>
        <dbReference type="Proteomes" id="UP000561438"/>
    </source>
</evidence>
<accession>A0A850H4I8</accession>
<dbReference type="GO" id="GO:0015074">
    <property type="term" value="P:DNA integration"/>
    <property type="evidence" value="ECO:0007669"/>
    <property type="project" value="InterPro"/>
</dbReference>
<gene>
    <name evidence="3" type="ORF">HUV48_08720</name>
</gene>
<dbReference type="InterPro" id="IPR001584">
    <property type="entry name" value="Integrase_cat-core"/>
</dbReference>
<dbReference type="InterPro" id="IPR036397">
    <property type="entry name" value="RNaseH_sf"/>
</dbReference>
<proteinExistence type="predicted"/>
<dbReference type="EMBL" id="JABWGV010000003">
    <property type="protein sequence ID" value="NVD45102.1"/>
    <property type="molecule type" value="Genomic_DNA"/>
</dbReference>
<feature type="compositionally biased region" description="Basic and acidic residues" evidence="1">
    <location>
        <begin position="692"/>
        <end position="712"/>
    </location>
</feature>
<comment type="caution">
    <text evidence="3">The sequence shown here is derived from an EMBL/GenBank/DDBJ whole genome shotgun (WGS) entry which is preliminary data.</text>
</comment>
<dbReference type="RefSeq" id="WP_176267431.1">
    <property type="nucleotide sequence ID" value="NZ_JABWGV010000003.1"/>
</dbReference>
<dbReference type="SUPFAM" id="SSF53098">
    <property type="entry name" value="Ribonuclease H-like"/>
    <property type="match status" value="1"/>
</dbReference>
<name>A0A850H4I8_9SPHN</name>
<dbReference type="Proteomes" id="UP000561438">
    <property type="component" value="Unassembled WGS sequence"/>
</dbReference>
<evidence type="ECO:0000256" key="1">
    <source>
        <dbReference type="SAM" id="MobiDB-lite"/>
    </source>
</evidence>
<feature type="region of interest" description="Disordered" evidence="1">
    <location>
        <begin position="679"/>
        <end position="725"/>
    </location>
</feature>
<evidence type="ECO:0000259" key="2">
    <source>
        <dbReference type="PROSITE" id="PS50994"/>
    </source>
</evidence>
<dbReference type="GO" id="GO:0003676">
    <property type="term" value="F:nucleic acid binding"/>
    <property type="evidence" value="ECO:0007669"/>
    <property type="project" value="InterPro"/>
</dbReference>
<sequence>MTYNKFQPGTVIEINGAEYLPHMYAGERLLLIHRVKGIHFQCEQPDGSLALPTDQQFDQMLLDGSAAIRTPLSGNQIRNFNEESEWALGDAVALDATALKRAVICELLDKHGIKNGNKAIEKAMDKYWTPDLIEKHGLAPSPRTIRGWRASRGYVGNRHPRHMVSLTGRQIEKVRKNDLNKQAMWLCVLNGLDEGSSVATIHADYSATIWQINEGTHPFIEMPRKPLKVLDERTIRRACHALESSETLARRIAKQAAEQDWLGAGKPLTADFVMQRVIIDHTWINVHVVCPKLEMVLGRPWLTLVIDVKSRAIVGYVITFTDPSIWTLGEALRRMALPKRPPPQMVSRYAILAMLRGKAGEVIVDNASEFRSHAMEAAARHAGFSVRFCPIKRPRYRAICERAIDTMNTKLCSDLPGRTLTIHDARRLGYNAEDHALVTLDELEAVANQIVADYNTSPHDGIGDRQPALVFEKDLNKYGINNFADFESFRRDTMDVVEDAQVSPSGVRAFGLRYHNIEAVPALLNDLVPMEPRRKRRDDATATVHFRYDHADISTIHVWNRRTRKYVELQCADENYADGMPMWLHKKIQDEAKAEGAAFNTEQERLSMRGRLVHAIRGISPRSLAESRKRVAQLLEIPRVKEITGNIVDLANTNPQPISLGDFISHDRAALTSLDHEILSSRPTPKKGRAKTALDDRREETDLAREQLPPHDRTRRNIAGKGGYA</sequence>
<organism evidence="3 4">
    <name type="scientific">Qipengyuania atrilutea</name>
    <dbReference type="NCBI Taxonomy" id="2744473"/>
    <lineage>
        <taxon>Bacteria</taxon>
        <taxon>Pseudomonadati</taxon>
        <taxon>Pseudomonadota</taxon>
        <taxon>Alphaproteobacteria</taxon>
        <taxon>Sphingomonadales</taxon>
        <taxon>Erythrobacteraceae</taxon>
        <taxon>Qipengyuania</taxon>
    </lineage>
</organism>
<protein>
    <submittedName>
        <fullName evidence="3">Transposase family protein</fullName>
    </submittedName>
</protein>
<feature type="domain" description="Integrase catalytic" evidence="2">
    <location>
        <begin position="263"/>
        <end position="475"/>
    </location>
</feature>